<protein>
    <submittedName>
        <fullName evidence="2">Uncharacterized protein</fullName>
    </submittedName>
</protein>
<evidence type="ECO:0000256" key="1">
    <source>
        <dbReference type="SAM" id="Phobius"/>
    </source>
</evidence>
<reference evidence="2 3" key="1">
    <citation type="submission" date="2021-01" db="EMBL/GenBank/DDBJ databases">
        <title>Genome public.</title>
        <authorList>
            <person name="Liu C."/>
            <person name="Sun Q."/>
        </authorList>
    </citation>
    <scope>NUCLEOTIDE SEQUENCE [LARGE SCALE GENOMIC DNA]</scope>
    <source>
        <strain evidence="2 3">YIM B02564</strain>
    </source>
</reference>
<dbReference type="RefSeq" id="WP_202653412.1">
    <property type="nucleotide sequence ID" value="NZ_JAESWB010000134.1"/>
</dbReference>
<sequence length="62" mass="7179">MEFLGNLFSSIGAIHVNAAITIWTFLVNNLTMLLVIGVVTYLFSEEIKQHEHEFVQDKRRLM</sequence>
<accession>A0ABS1TLF0</accession>
<dbReference type="EMBL" id="JAESWB010000134">
    <property type="protein sequence ID" value="MBL4952133.1"/>
    <property type="molecule type" value="Genomic_DNA"/>
</dbReference>
<keyword evidence="1" id="KW-0812">Transmembrane</keyword>
<dbReference type="Proteomes" id="UP000623967">
    <property type="component" value="Unassembled WGS sequence"/>
</dbReference>
<keyword evidence="3" id="KW-1185">Reference proteome</keyword>
<feature type="transmembrane region" description="Helical" evidence="1">
    <location>
        <begin position="20"/>
        <end position="43"/>
    </location>
</feature>
<evidence type="ECO:0000313" key="2">
    <source>
        <dbReference type="EMBL" id="MBL4952133.1"/>
    </source>
</evidence>
<name>A0ABS1TLF0_9BACI</name>
<comment type="caution">
    <text evidence="2">The sequence shown here is derived from an EMBL/GenBank/DDBJ whole genome shotgun (WGS) entry which is preliminary data.</text>
</comment>
<organism evidence="2 3">
    <name type="scientific">Neobacillus paridis</name>
    <dbReference type="NCBI Taxonomy" id="2803862"/>
    <lineage>
        <taxon>Bacteria</taxon>
        <taxon>Bacillati</taxon>
        <taxon>Bacillota</taxon>
        <taxon>Bacilli</taxon>
        <taxon>Bacillales</taxon>
        <taxon>Bacillaceae</taxon>
        <taxon>Neobacillus</taxon>
    </lineage>
</organism>
<gene>
    <name evidence="2" type="ORF">JK635_07900</name>
</gene>
<proteinExistence type="predicted"/>
<evidence type="ECO:0000313" key="3">
    <source>
        <dbReference type="Proteomes" id="UP000623967"/>
    </source>
</evidence>
<keyword evidence="1" id="KW-0472">Membrane</keyword>
<keyword evidence="1" id="KW-1133">Transmembrane helix</keyword>